<dbReference type="InterPro" id="IPR012334">
    <property type="entry name" value="Pectin_lyas_fold"/>
</dbReference>
<dbReference type="InterPro" id="IPR017946">
    <property type="entry name" value="PLC-like_Pdiesterase_TIM-brl"/>
</dbReference>
<comment type="caution">
    <text evidence="4">The sequence shown here is derived from an EMBL/GenBank/DDBJ whole genome shotgun (WGS) entry which is preliminary data.</text>
</comment>
<dbReference type="GO" id="GO:0004650">
    <property type="term" value="F:polygalacturonase activity"/>
    <property type="evidence" value="ECO:0007669"/>
    <property type="project" value="InterPro"/>
</dbReference>
<protein>
    <recommendedName>
        <fullName evidence="3">Rhamnogalacturonase A/B/Epimerase-like pectate lyase domain-containing protein</fullName>
    </recommendedName>
</protein>
<evidence type="ECO:0000313" key="4">
    <source>
        <dbReference type="EMBL" id="TPX08629.1"/>
    </source>
</evidence>
<feature type="chain" id="PRO_5021327870" description="Rhamnogalacturonase A/B/Epimerase-like pectate lyase domain-containing protein" evidence="2">
    <location>
        <begin position="19"/>
        <end position="1372"/>
    </location>
</feature>
<dbReference type="RefSeq" id="XP_030990340.1">
    <property type="nucleotide sequence ID" value="XM_031144988.1"/>
</dbReference>
<dbReference type="InterPro" id="IPR039279">
    <property type="entry name" value="QRT3-like"/>
</dbReference>
<dbReference type="EMBL" id="SKBQ01000076">
    <property type="protein sequence ID" value="TPX08629.1"/>
    <property type="molecule type" value="Genomic_DNA"/>
</dbReference>
<reference evidence="4 5" key="1">
    <citation type="submission" date="2019-06" db="EMBL/GenBank/DDBJ databases">
        <title>Draft genome sequence of the filamentous fungus Phialemoniopsis curvata isolated from diesel fuel.</title>
        <authorList>
            <person name="Varaljay V.A."/>
            <person name="Lyon W.J."/>
            <person name="Crouch A.L."/>
            <person name="Drake C.E."/>
            <person name="Hollomon J.M."/>
            <person name="Nadeau L.J."/>
            <person name="Nunn H.S."/>
            <person name="Stevenson B.S."/>
            <person name="Bojanowski C.L."/>
            <person name="Crookes-Goodson W.J."/>
        </authorList>
    </citation>
    <scope>NUCLEOTIDE SEQUENCE [LARGE SCALE GENOMIC DNA]</scope>
    <source>
        <strain evidence="4 5">D216</strain>
    </source>
</reference>
<dbReference type="OrthoDB" id="1046782at2759"/>
<feature type="region of interest" description="Disordered" evidence="1">
    <location>
        <begin position="23"/>
        <end position="62"/>
    </location>
</feature>
<dbReference type="InterPro" id="IPR024535">
    <property type="entry name" value="RHGA/B-epi-like_pectate_lyase"/>
</dbReference>
<gene>
    <name evidence="4" type="ORF">E0L32_009968</name>
</gene>
<evidence type="ECO:0000313" key="5">
    <source>
        <dbReference type="Proteomes" id="UP000319257"/>
    </source>
</evidence>
<name>A0A507AUM5_9PEZI</name>
<dbReference type="PROSITE" id="PS51257">
    <property type="entry name" value="PROKAR_LIPOPROTEIN"/>
    <property type="match status" value="1"/>
</dbReference>
<dbReference type="InterPro" id="IPR011050">
    <property type="entry name" value="Pectin_lyase_fold/virulence"/>
</dbReference>
<dbReference type="GeneID" id="41977415"/>
<keyword evidence="5" id="KW-1185">Reference proteome</keyword>
<dbReference type="Gene3D" id="3.20.20.190">
    <property type="entry name" value="Phosphatidylinositol (PI) phosphodiesterase"/>
    <property type="match status" value="1"/>
</dbReference>
<dbReference type="InParanoid" id="A0A507AUM5"/>
<feature type="domain" description="Rhamnogalacturonase A/B/Epimerase-like pectate lyase" evidence="3">
    <location>
        <begin position="168"/>
        <end position="385"/>
    </location>
</feature>
<accession>A0A507AUM5</accession>
<keyword evidence="2" id="KW-0732">Signal</keyword>
<dbReference type="GO" id="GO:0006629">
    <property type="term" value="P:lipid metabolic process"/>
    <property type="evidence" value="ECO:0007669"/>
    <property type="project" value="InterPro"/>
</dbReference>
<dbReference type="SUPFAM" id="SSF51695">
    <property type="entry name" value="PLC-like phosphodiesterases"/>
    <property type="match status" value="1"/>
</dbReference>
<feature type="domain" description="Rhamnogalacturonase A/B/Epimerase-like pectate lyase" evidence="3">
    <location>
        <begin position="515"/>
        <end position="566"/>
    </location>
</feature>
<dbReference type="SUPFAM" id="SSF51126">
    <property type="entry name" value="Pectin lyase-like"/>
    <property type="match status" value="2"/>
</dbReference>
<dbReference type="GO" id="GO:0008081">
    <property type="term" value="F:phosphoric diester hydrolase activity"/>
    <property type="evidence" value="ECO:0007669"/>
    <property type="project" value="InterPro"/>
</dbReference>
<evidence type="ECO:0000256" key="1">
    <source>
        <dbReference type="SAM" id="MobiDB-lite"/>
    </source>
</evidence>
<evidence type="ECO:0000259" key="3">
    <source>
        <dbReference type="Pfam" id="PF12708"/>
    </source>
</evidence>
<proteinExistence type="predicted"/>
<dbReference type="PANTHER" id="PTHR33928">
    <property type="entry name" value="POLYGALACTURONASE QRT3"/>
    <property type="match status" value="1"/>
</dbReference>
<dbReference type="Gene3D" id="2.160.20.10">
    <property type="entry name" value="Single-stranded right-handed beta-helix, Pectin lyase-like"/>
    <property type="match status" value="2"/>
</dbReference>
<feature type="compositionally biased region" description="Basic and acidic residues" evidence="1">
    <location>
        <begin position="37"/>
        <end position="46"/>
    </location>
</feature>
<dbReference type="CDD" id="cd23668">
    <property type="entry name" value="GH55_beta13glucanase-like"/>
    <property type="match status" value="1"/>
</dbReference>
<organism evidence="4 5">
    <name type="scientific">Thyridium curvatum</name>
    <dbReference type="NCBI Taxonomy" id="1093900"/>
    <lineage>
        <taxon>Eukaryota</taxon>
        <taxon>Fungi</taxon>
        <taxon>Dikarya</taxon>
        <taxon>Ascomycota</taxon>
        <taxon>Pezizomycotina</taxon>
        <taxon>Sordariomycetes</taxon>
        <taxon>Sordariomycetidae</taxon>
        <taxon>Thyridiales</taxon>
        <taxon>Thyridiaceae</taxon>
        <taxon>Thyridium</taxon>
    </lineage>
</organism>
<dbReference type="Pfam" id="PF12708">
    <property type="entry name" value="Pect-lyase_RHGA_epim"/>
    <property type="match status" value="2"/>
</dbReference>
<feature type="signal peptide" evidence="2">
    <location>
        <begin position="1"/>
        <end position="18"/>
    </location>
</feature>
<sequence>MRPVFALLPLLIVGCKSALLNSRENPSLGHHVSPSRGSDDARDYMKRSPLIDPEPSLDIPKPRRLANATRADIQKARDLALKPGTRSSLRLRSEDVAPLFNVTADIATAAALIAEADAYEEATNITLGRRGAADHTALQTRASSYWLANKQHKGSWPFGNNDKDFAVFRNVADYGAAGNGITDDTEAIRRAVSAGKMCGPGCYSSTTKGAIIYFQPGVYLVSGTIETYYGTQFIGDPTDRPVIKAARSFVGLGVISTDKYVDNGGSGSDGNAKEWFINTGNFYRQIRNFVIDIRDTDPGAHVCALHYQVAQATSVQFVEFRAKTGTTQQAIFAENGGGGHMSDLVFTGGNFGISVQLIWDWGWAWKSIYVKNADVGFKLLSEDGVHNTGSILVVDSVFENVKKAILTFPAKGEKGDGTTGLTLDNIKFINTDMGVVDNAGTSYLDTKDNIDTFVLGRIYVDQNKDEALHTTFKTRRDESLVGNNPNDLPKRPFYERAKPQYETTSSSAVRNIKSNCAGDGKTDDTKCIQDALNRASSSDIVYFDAGSYMISDTINIPSGLRIVGENWAQLVAFGKSFEDAKHPRPLVRIGDKGQRGNVEMQDLIFTSRGPTAGVVFVEWNLKSEGPASAGMWDCHIRVGGAVGTELTVKECPAGSINDKCRAGSALMHITPSGSGYFENVWLWVADHDIDDPNWDDDNNFMAMFVARGLLVESTHPTWLYGTASEHATFYQYEFYNAQLVHASMIQTESPYYQPLPSPLEPMKDAVGAMPGDPAYKCSDGETSSVASVSQAANYSQSLIELRENHGGVRIHNLVTIGAVNMIEADGTLIKAADNQAVDFHPRWSQIAVFDPRQFTNPCTGEPEQTNPTLRDGKLDIAVPEEGQRTYLTLVNGTPHKFRFLGQNNWQMRNWDKQWIDIPAGAGISDEDSAGEACYQLEGTTRTFYVSTDYAEGMKPPLRTRIVYHSLPTMDFGPSGTLDLGMPTKYDGVAQSWVLTGSDNYGFIGSRAPPGAGMASIRDIIGERKLKYVCMPGSHDAGMSTIDGHTSLADWANTQTQWLDIYGQLVRGSRWLDIRPCLGNGGKHMLCHYTVKKDSAYGANGLEVGEAIKQINRFMTDHPGELVILDVNDETAFDTDHRELERYKRLTEEQWRPIWAEFRDSISKPCRGFGDSNLAERTINEYIGDGQGCVLTVVRTNPAPEPDSDKGFYLVGQLERYNQYSDTDDYNRMRSDQISRLKANRRLGREGDAETQDGMHVLSWTMTLSFRDAITSLATRASAVVGSLFWDVYHQFTPFSYPNVLYVDFIGAPWELEHGLTQEEYMEQTDSHIAALAMAVNLQIASQNCYVGGGKLKGRGLGASNATSCLWEDAAAH</sequence>
<evidence type="ECO:0000256" key="2">
    <source>
        <dbReference type="SAM" id="SignalP"/>
    </source>
</evidence>
<dbReference type="Proteomes" id="UP000319257">
    <property type="component" value="Unassembled WGS sequence"/>
</dbReference>
<dbReference type="STRING" id="1093900.A0A507AUM5"/>
<dbReference type="PANTHER" id="PTHR33928:SF2">
    <property type="entry name" value="PECTATE LYASE SUPERFAMILY PROTEIN DOMAIN-CONTAINING PROTEIN-RELATED"/>
    <property type="match status" value="1"/>
</dbReference>